<gene>
    <name evidence="4" type="ORF">ACGTZG_00700</name>
    <name evidence="5" type="ORF">HF872_04840</name>
</gene>
<dbReference type="Proteomes" id="UP000591071">
    <property type="component" value="Unassembled WGS sequence"/>
</dbReference>
<dbReference type="Gene3D" id="3.10.310.50">
    <property type="match status" value="1"/>
</dbReference>
<name>A0A848BNS0_9FIRM</name>
<keyword evidence="1" id="KW-1133">Transmembrane helix</keyword>
<feature type="transmembrane region" description="Helical" evidence="1">
    <location>
        <begin position="169"/>
        <end position="188"/>
    </location>
</feature>
<evidence type="ECO:0000313" key="7">
    <source>
        <dbReference type="Proteomes" id="UP001605989"/>
    </source>
</evidence>
<dbReference type="PANTHER" id="PTHR30373">
    <property type="entry name" value="UPF0603 PROTEIN YGCG"/>
    <property type="match status" value="1"/>
</dbReference>
<dbReference type="OrthoDB" id="9806054at2"/>
<keyword evidence="1" id="KW-0812">Transmembrane</keyword>
<dbReference type="EMBL" id="JABAFG010000006">
    <property type="protein sequence ID" value="NME27951.1"/>
    <property type="molecule type" value="Genomic_DNA"/>
</dbReference>
<dbReference type="AlphaFoldDB" id="A0A848BNS0"/>
<reference evidence="5 6" key="1">
    <citation type="submission" date="2020-04" db="EMBL/GenBank/DDBJ databases">
        <authorList>
            <person name="Hitch T.C.A."/>
            <person name="Wylensek D."/>
            <person name="Clavel T."/>
        </authorList>
    </citation>
    <scope>NUCLEOTIDE SEQUENCE [LARGE SCALE GENOMIC DNA]</scope>
    <source>
        <strain evidence="5 6">Oil-RF-744-FAT-WT-6-1</strain>
    </source>
</reference>
<comment type="caution">
    <text evidence="5">The sequence shown here is derived from an EMBL/GenBank/DDBJ whole genome shotgun (WGS) entry which is preliminary data.</text>
</comment>
<keyword evidence="2" id="KW-0732">Signal</keyword>
<evidence type="ECO:0000313" key="5">
    <source>
        <dbReference type="EMBL" id="NME27951.1"/>
    </source>
</evidence>
<evidence type="ECO:0000259" key="3">
    <source>
        <dbReference type="Pfam" id="PF04536"/>
    </source>
</evidence>
<dbReference type="EMBL" id="JBIEKR010000001">
    <property type="protein sequence ID" value="MFG6271705.1"/>
    <property type="molecule type" value="Genomic_DNA"/>
</dbReference>
<protein>
    <submittedName>
        <fullName evidence="5">TPM domain-containing protein</fullName>
    </submittedName>
</protein>
<feature type="chain" id="PRO_5032812061" evidence="2">
    <location>
        <begin position="25"/>
        <end position="254"/>
    </location>
</feature>
<dbReference type="RefSeq" id="WP_059077470.1">
    <property type="nucleotide sequence ID" value="NZ_CP011940.1"/>
</dbReference>
<keyword evidence="1" id="KW-0472">Membrane</keyword>
<feature type="domain" description="TPM" evidence="3">
    <location>
        <begin position="31"/>
        <end position="148"/>
    </location>
</feature>
<keyword evidence="7" id="KW-1185">Reference proteome</keyword>
<feature type="signal peptide" evidence="2">
    <location>
        <begin position="1"/>
        <end position="24"/>
    </location>
</feature>
<sequence>MKGYVTKCMLFLVCLFFLTMNALAANPSSLADGAQLLKGSERIAVLNEIGNVEKKYGVRLAVVTVASTKQVKIGDYANQILDSTYKDGKNGNMVLVLAMDTRDYYIATDKTMRQRITDKGGIPALEEQFLPLLKEKKYADAFKAYASESGELLAYYEANGKAYDPHDQFSVTALAIALVLGIGGGFLIRRYLISTMSNVAPALAASAYLDEDSFDLVEKDDTFLFMNVSRVAKAKKEERHDSTDSSHGGGGGKF</sequence>
<dbReference type="InterPro" id="IPR007621">
    <property type="entry name" value="TPM_dom"/>
</dbReference>
<evidence type="ECO:0000313" key="6">
    <source>
        <dbReference type="Proteomes" id="UP000591071"/>
    </source>
</evidence>
<evidence type="ECO:0000256" key="1">
    <source>
        <dbReference type="SAM" id="Phobius"/>
    </source>
</evidence>
<proteinExistence type="predicted"/>
<dbReference type="Pfam" id="PF04536">
    <property type="entry name" value="TPM_phosphatase"/>
    <property type="match status" value="1"/>
</dbReference>
<reference evidence="4 7" key="2">
    <citation type="submission" date="2024-10" db="EMBL/GenBank/DDBJ databases">
        <authorList>
            <person name="Sang B.-I."/>
            <person name="Prabhaharan D."/>
        </authorList>
    </citation>
    <scope>NUCLEOTIDE SEQUENCE [LARGE SCALE GENOMIC DNA]</scope>
    <source>
        <strain evidence="4 7">MH</strain>
    </source>
</reference>
<dbReference type="Proteomes" id="UP001605989">
    <property type="component" value="Unassembled WGS sequence"/>
</dbReference>
<dbReference type="PANTHER" id="PTHR30373:SF2">
    <property type="entry name" value="UPF0603 PROTEIN YGCG"/>
    <property type="match status" value="1"/>
</dbReference>
<evidence type="ECO:0000313" key="4">
    <source>
        <dbReference type="EMBL" id="MFG6271705.1"/>
    </source>
</evidence>
<evidence type="ECO:0000256" key="2">
    <source>
        <dbReference type="SAM" id="SignalP"/>
    </source>
</evidence>
<accession>A0A848BNS0</accession>
<organism evidence="5 6">
    <name type="scientific">Megasphaera hexanoica</name>
    <dbReference type="NCBI Taxonomy" id="1675036"/>
    <lineage>
        <taxon>Bacteria</taxon>
        <taxon>Bacillati</taxon>
        <taxon>Bacillota</taxon>
        <taxon>Negativicutes</taxon>
        <taxon>Veillonellales</taxon>
        <taxon>Veillonellaceae</taxon>
        <taxon>Megasphaera</taxon>
    </lineage>
</organism>
<dbReference type="KEGG" id="mhw:ACT01_09115"/>